<reference evidence="2 3" key="1">
    <citation type="journal article" date="2019" name="Appl. Environ. Microbiol.">
        <title>Clinically Unreported Salmonellosis Outbreak Detected via Comparative Genomic Analysis of Municipal Wastewater Salmonella Isolates.</title>
        <authorList>
            <person name="Diemert S."/>
            <person name="Yan T."/>
        </authorList>
    </citation>
    <scope>NUCLEOTIDE SEQUENCE [LARGE SCALE GENOMIC DNA]</scope>
    <source>
        <strain evidence="2 3">HIY0183</strain>
    </source>
</reference>
<name>A0A4Z9PPR8_SALAN</name>
<sequence>MSECSLEMPKYQCHKQVWALKIKDVKVASDGTAVITPSAPGFGDFDVESSYVDKHSPQPGGYYVQYAGGYESYSPAEAFESGYTRI</sequence>
<comment type="caution">
    <text evidence="2">The sequence shown here is derived from an EMBL/GenBank/DDBJ whole genome shotgun (WGS) entry which is preliminary data.</text>
</comment>
<reference evidence="1" key="2">
    <citation type="submission" date="2019-02" db="EMBL/GenBank/DDBJ databases">
        <authorList>
            <consortium name="GenomeTrakr network: Whole genome sequencing for foodborne pathogen traceback"/>
        </authorList>
    </citation>
    <scope>NUCLEOTIDE SEQUENCE</scope>
    <source>
        <strain evidence="1">HIY0183</strain>
    </source>
</reference>
<dbReference type="EMBL" id="AAKQAO010000032">
    <property type="protein sequence ID" value="ECU4737604.1"/>
    <property type="molecule type" value="Genomic_DNA"/>
</dbReference>
<dbReference type="Proteomes" id="UP000319232">
    <property type="component" value="Unassembled WGS sequence"/>
</dbReference>
<organism evidence="2 3">
    <name type="scientific">Salmonella anatum</name>
    <dbReference type="NCBI Taxonomy" id="58712"/>
    <lineage>
        <taxon>Bacteria</taxon>
        <taxon>Pseudomonadati</taxon>
        <taxon>Pseudomonadota</taxon>
        <taxon>Gammaproteobacteria</taxon>
        <taxon>Enterobacterales</taxon>
        <taxon>Enterobacteriaceae</taxon>
        <taxon>Salmonella</taxon>
    </lineage>
</organism>
<protein>
    <submittedName>
        <fullName evidence="2">Uncharacterized protein</fullName>
    </submittedName>
</protein>
<gene>
    <name evidence="1" type="ORF">EVA07_21865</name>
    <name evidence="2" type="ORF">FG704_011920</name>
</gene>
<evidence type="ECO:0000313" key="2">
    <source>
        <dbReference type="EMBL" id="TRG49831.1"/>
    </source>
</evidence>
<accession>A0A4Z9PPR8</accession>
<dbReference type="RefSeq" id="WP_063177125.1">
    <property type="nucleotide sequence ID" value="NZ_VCUW02000006.1"/>
</dbReference>
<dbReference type="AlphaFoldDB" id="A0A4Z9PPR8"/>
<dbReference type="EMBL" id="VCUW02000006">
    <property type="protein sequence ID" value="TRG49831.1"/>
    <property type="molecule type" value="Genomic_DNA"/>
</dbReference>
<evidence type="ECO:0000313" key="3">
    <source>
        <dbReference type="Proteomes" id="UP000319232"/>
    </source>
</evidence>
<proteinExistence type="predicted"/>
<evidence type="ECO:0000313" key="1">
    <source>
        <dbReference type="EMBL" id="ECU4737604.1"/>
    </source>
</evidence>